<dbReference type="Pfam" id="PF00923">
    <property type="entry name" value="TAL_FSA"/>
    <property type="match status" value="1"/>
</dbReference>
<keyword evidence="3" id="KW-0704">Schiff base</keyword>
<evidence type="ECO:0000256" key="1">
    <source>
        <dbReference type="ARBA" id="ARBA00004496"/>
    </source>
</evidence>
<name>D1LWJ4_BPPRP</name>
<evidence type="ECO:0000256" key="2">
    <source>
        <dbReference type="ARBA" id="ARBA00022490"/>
    </source>
</evidence>
<comment type="subcellular location">
    <subcellularLocation>
        <location evidence="1">Cytoplasm</location>
    </subcellularLocation>
</comment>
<sequence length="214" mass="23656">MKIFLDSAITTDIQDRLATEIIDGVTTNPTLIKKSNEDPDVVYKELYDMRVKDLSIEVRGETAQELCANGILYGRKYGEVATIKLPCTVEGLKACKKLSILGHKTNMTLVFSVSQAILCAHAGATYISPFVGRLDQIGEDGIQLIQDIAKVFCIHNIETQILAASIRSPKQAEDAYKAGAHICTLPVKVFDLMFRHHLTDEGLKQFALDFGRNV</sequence>
<reference evidence="4 5" key="1">
    <citation type="submission" date="2009-10" db="EMBL/GenBank/DDBJ databases">
        <title>The Genome Sequence of Prochlorococcus phage P-SSP7.</title>
        <authorList>
            <consortium name="The Broad Institute Genome Sequencing Platform"/>
            <person name="Henn M.R."/>
            <person name="Sullivan M.S."/>
            <person name="Osburne M.S."/>
            <person name="Levin J."/>
            <person name="Malboeuf C."/>
            <person name="Casali M."/>
            <person name="Russ C."/>
            <person name="Lennon N."/>
            <person name="Chapman S.B."/>
            <person name="Erlich R."/>
            <person name="Young S.K."/>
            <person name="Koehrsen M."/>
            <person name="Yandava C."/>
            <person name="Zeng Q."/>
            <person name="Alvarado L."/>
            <person name="Anderson S."/>
            <person name="Berlin A."/>
            <person name="Borenstein D."/>
            <person name="Chen Z."/>
            <person name="Engels R."/>
            <person name="Freedman E."/>
            <person name="Gellesch M."/>
            <person name="Goldberg J."/>
            <person name="Green L."/>
            <person name="Griggs A."/>
            <person name="Gujja S."/>
            <person name="Heilman E.R."/>
            <person name="Heiman D."/>
            <person name="Hepburn T."/>
            <person name="Howarth C."/>
            <person name="Jen D."/>
            <person name="Larson L."/>
            <person name="Lewis B."/>
            <person name="Mehta T."/>
            <person name="Park D."/>
            <person name="Pearson M."/>
            <person name="Richards J."/>
            <person name="Rizzolo K."/>
            <person name="Roberts A."/>
            <person name="Ryan E."/>
            <person name="Saif S."/>
            <person name="Shea T."/>
            <person name="Shenoy N."/>
            <person name="Sisk P."/>
            <person name="Stolte C."/>
            <person name="Sykes S."/>
            <person name="Walk T."/>
            <person name="White J."/>
            <person name="Yu Q."/>
            <person name="Coleman M.L."/>
            <person name="Huang K.H."/>
            <person name="Weigele P.R."/>
            <person name="DeFrancesco A.S."/>
            <person name="Kern S.E."/>
            <person name="Thompson L.R."/>
            <person name="Fu R."/>
            <person name="Hombeck B."/>
            <person name="Chisholm S.W."/>
            <person name="Haas B."/>
            <person name="Nusbaum C."/>
            <person name="Birren B."/>
        </authorList>
    </citation>
    <scope>NUCLEOTIDE SEQUENCE [LARGE SCALE GENOMIC DNA]</scope>
    <source>
        <strain evidence="4 5">P-SSP7</strain>
    </source>
</reference>
<dbReference type="PANTHER" id="PTHR10683">
    <property type="entry name" value="TRANSALDOLASE"/>
    <property type="match status" value="1"/>
</dbReference>
<dbReference type="SUPFAM" id="SSF51569">
    <property type="entry name" value="Aldolase"/>
    <property type="match status" value="1"/>
</dbReference>
<dbReference type="GO" id="GO:0005975">
    <property type="term" value="P:carbohydrate metabolic process"/>
    <property type="evidence" value="ECO:0007669"/>
    <property type="project" value="InterPro"/>
</dbReference>
<proteinExistence type="predicted"/>
<dbReference type="InterPro" id="IPR013785">
    <property type="entry name" value="Aldolase_TIM"/>
</dbReference>
<dbReference type="InterPro" id="IPR033919">
    <property type="entry name" value="TSA/FSA_arc/bac"/>
</dbReference>
<protein>
    <submittedName>
        <fullName evidence="4">Transaldolase</fullName>
    </submittedName>
</protein>
<keyword evidence="2" id="KW-0963">Cytoplasm</keyword>
<dbReference type="Proteomes" id="UP000258925">
    <property type="component" value="Segment"/>
</dbReference>
<dbReference type="CDD" id="cd00956">
    <property type="entry name" value="Transaldolase_FSA"/>
    <property type="match status" value="1"/>
</dbReference>
<dbReference type="PROSITE" id="PS01054">
    <property type="entry name" value="TRANSALDOLASE_1"/>
    <property type="match status" value="1"/>
</dbReference>
<accession>D1LWJ4</accession>
<organismHost>
    <name type="scientific">Prochlorococcus</name>
    <dbReference type="NCBI Taxonomy" id="1218"/>
</organismHost>
<dbReference type="KEGG" id="vg:3294746"/>
<dbReference type="GO" id="GO:0016832">
    <property type="term" value="F:aldehyde-lyase activity"/>
    <property type="evidence" value="ECO:0007669"/>
    <property type="project" value="InterPro"/>
</dbReference>
<dbReference type="InterPro" id="IPR018225">
    <property type="entry name" value="Transaldolase_AS"/>
</dbReference>
<dbReference type="EMBL" id="GU071093">
    <property type="protein sequence ID" value="ACY76253.1"/>
    <property type="molecule type" value="Genomic_DNA"/>
</dbReference>
<organism evidence="4 5">
    <name type="scientific">Prochlorococcus phage P-SSP7</name>
    <dbReference type="NCBI Taxonomy" id="268748"/>
    <lineage>
        <taxon>Viruses</taxon>
        <taxon>Duplodnaviria</taxon>
        <taxon>Heunggongvirae</taxon>
        <taxon>Uroviricota</taxon>
        <taxon>Caudoviricetes</taxon>
        <taxon>Autographivirales</taxon>
        <taxon>Sechaudvirinae</taxon>
        <taxon>Tiamatvirus</taxon>
    </lineage>
</organism>
<gene>
    <name evidence="4" type="ORF">PCPG_00052</name>
</gene>
<evidence type="ECO:0000256" key="3">
    <source>
        <dbReference type="ARBA" id="ARBA00023270"/>
    </source>
</evidence>
<dbReference type="InterPro" id="IPR001585">
    <property type="entry name" value="TAL/FSA"/>
</dbReference>
<dbReference type="FunFam" id="3.20.20.70:FF:000018">
    <property type="entry name" value="Probable transaldolase"/>
    <property type="match status" value="1"/>
</dbReference>
<dbReference type="PANTHER" id="PTHR10683:SF36">
    <property type="entry name" value="TRANSALDOLASE"/>
    <property type="match status" value="1"/>
</dbReference>
<evidence type="ECO:0000313" key="4">
    <source>
        <dbReference type="EMBL" id="ACY76253.1"/>
    </source>
</evidence>
<dbReference type="Gene3D" id="3.20.20.70">
    <property type="entry name" value="Aldolase class I"/>
    <property type="match status" value="1"/>
</dbReference>
<evidence type="ECO:0000313" key="5">
    <source>
        <dbReference type="Proteomes" id="UP000258925"/>
    </source>
</evidence>